<protein>
    <submittedName>
        <fullName evidence="1">Uncharacterized protein</fullName>
    </submittedName>
</protein>
<dbReference type="InterPro" id="IPR036412">
    <property type="entry name" value="HAD-like_sf"/>
</dbReference>
<organism evidence="1 2">
    <name type="scientific">Azotobacter beijerinckii</name>
    <dbReference type="NCBI Taxonomy" id="170623"/>
    <lineage>
        <taxon>Bacteria</taxon>
        <taxon>Pseudomonadati</taxon>
        <taxon>Pseudomonadota</taxon>
        <taxon>Gammaproteobacteria</taxon>
        <taxon>Pseudomonadales</taxon>
        <taxon>Pseudomonadaceae</taxon>
        <taxon>Azotobacter</taxon>
    </lineage>
</organism>
<gene>
    <name evidence="1" type="ORF">SAMN04244579_04327</name>
</gene>
<accession>A0A1H6YT06</accession>
<dbReference type="SUPFAM" id="SSF56784">
    <property type="entry name" value="HAD-like"/>
    <property type="match status" value="1"/>
</dbReference>
<dbReference type="AlphaFoldDB" id="A0A1H6YT06"/>
<name>A0A1H6YT06_9GAMM</name>
<dbReference type="EMBL" id="FNYO01000100">
    <property type="protein sequence ID" value="SEJ42954.1"/>
    <property type="molecule type" value="Genomic_DNA"/>
</dbReference>
<dbReference type="Gene3D" id="3.40.50.1000">
    <property type="entry name" value="HAD superfamily/HAD-like"/>
    <property type="match status" value="1"/>
</dbReference>
<sequence length="119" mass="13342">MGKWIGVDLDGTLAKHDGKPDGAIGKPLQPMLDRVKQWIEDGKEVRIFTARADSALQRIMIGQWLEKHGLPALAITNKKDWEMQELWDDRAIRVKHNEGDPCSGCGSASKFSHQYLADC</sequence>
<dbReference type="STRING" id="170623.SAMN04244579_04327"/>
<dbReference type="RefSeq" id="WP_090902815.1">
    <property type="nucleotide sequence ID" value="NZ_FNYO01000100.1"/>
</dbReference>
<evidence type="ECO:0000313" key="1">
    <source>
        <dbReference type="EMBL" id="SEJ42954.1"/>
    </source>
</evidence>
<evidence type="ECO:0000313" key="2">
    <source>
        <dbReference type="Proteomes" id="UP000199005"/>
    </source>
</evidence>
<dbReference type="InterPro" id="IPR023214">
    <property type="entry name" value="HAD_sf"/>
</dbReference>
<proteinExistence type="predicted"/>
<dbReference type="Proteomes" id="UP000199005">
    <property type="component" value="Unassembled WGS sequence"/>
</dbReference>
<reference evidence="1 2" key="1">
    <citation type="submission" date="2016-10" db="EMBL/GenBank/DDBJ databases">
        <authorList>
            <person name="de Groot N.N."/>
        </authorList>
    </citation>
    <scope>NUCLEOTIDE SEQUENCE [LARGE SCALE GENOMIC DNA]</scope>
    <source>
        <strain evidence="1 2">DSM 1041</strain>
    </source>
</reference>